<dbReference type="RefSeq" id="WP_140990752.1">
    <property type="nucleotide sequence ID" value="NZ_VHIQ01000006.1"/>
</dbReference>
<sequence length="76" mass="8358">MTQPRTDKQLLYKGIKIMALTGLMMFLGPTLLYIGIANKSSDLSIITIIVGGLICLVAIVMAFYGLNTIMKSMFKK</sequence>
<evidence type="ECO:0000313" key="2">
    <source>
        <dbReference type="EMBL" id="TPV32255.1"/>
    </source>
</evidence>
<accession>A0A506PFT4</accession>
<dbReference type="Proteomes" id="UP000317332">
    <property type="component" value="Unassembled WGS sequence"/>
</dbReference>
<evidence type="ECO:0000313" key="3">
    <source>
        <dbReference type="Proteomes" id="UP000317332"/>
    </source>
</evidence>
<dbReference type="OrthoDB" id="1447634at2"/>
<dbReference type="AlphaFoldDB" id="A0A506PFT4"/>
<proteinExistence type="predicted"/>
<evidence type="ECO:0000256" key="1">
    <source>
        <dbReference type="SAM" id="Phobius"/>
    </source>
</evidence>
<comment type="caution">
    <text evidence="2">The sequence shown here is derived from an EMBL/GenBank/DDBJ whole genome shotgun (WGS) entry which is preliminary data.</text>
</comment>
<keyword evidence="1" id="KW-0472">Membrane</keyword>
<feature type="transmembrane region" description="Helical" evidence="1">
    <location>
        <begin position="43"/>
        <end position="66"/>
    </location>
</feature>
<organism evidence="2 3">
    <name type="scientific">Paucihalobacter ruber</name>
    <dbReference type="NCBI Taxonomy" id="2567861"/>
    <lineage>
        <taxon>Bacteria</taxon>
        <taxon>Pseudomonadati</taxon>
        <taxon>Bacteroidota</taxon>
        <taxon>Flavobacteriia</taxon>
        <taxon>Flavobacteriales</taxon>
        <taxon>Flavobacteriaceae</taxon>
        <taxon>Paucihalobacter</taxon>
    </lineage>
</organism>
<dbReference type="InterPro" id="IPR046077">
    <property type="entry name" value="DUF6095"/>
</dbReference>
<dbReference type="Pfam" id="PF19589">
    <property type="entry name" value="DUF6095"/>
    <property type="match status" value="1"/>
</dbReference>
<keyword evidence="1" id="KW-1133">Transmembrane helix</keyword>
<protein>
    <submittedName>
        <fullName evidence="2">Uncharacterized protein</fullName>
    </submittedName>
</protein>
<keyword evidence="1" id="KW-0812">Transmembrane</keyword>
<reference evidence="2 3" key="1">
    <citation type="submission" date="2019-06" db="EMBL/GenBank/DDBJ databases">
        <title>Flavobacteriaceae Paucihalobacterium erythroidium CWB-1, complete genome.</title>
        <authorList>
            <person name="Wu S."/>
        </authorList>
    </citation>
    <scope>NUCLEOTIDE SEQUENCE [LARGE SCALE GENOMIC DNA]</scope>
    <source>
        <strain evidence="2 3">CWB-1</strain>
    </source>
</reference>
<feature type="transmembrane region" description="Helical" evidence="1">
    <location>
        <begin position="17"/>
        <end position="37"/>
    </location>
</feature>
<dbReference type="EMBL" id="VHIQ01000006">
    <property type="protein sequence ID" value="TPV32255.1"/>
    <property type="molecule type" value="Genomic_DNA"/>
</dbReference>
<name>A0A506PFT4_9FLAO</name>
<gene>
    <name evidence="2" type="ORF">FJ651_11865</name>
</gene>
<keyword evidence="3" id="KW-1185">Reference proteome</keyword>